<proteinExistence type="inferred from homology"/>
<feature type="transmembrane region" description="Helical" evidence="6">
    <location>
        <begin position="87"/>
        <end position="105"/>
    </location>
</feature>
<feature type="transmembrane region" description="Helical" evidence="6">
    <location>
        <begin position="63"/>
        <end position="81"/>
    </location>
</feature>
<evidence type="ECO:0000259" key="7">
    <source>
        <dbReference type="Pfam" id="PF00892"/>
    </source>
</evidence>
<feature type="transmembrane region" description="Helical" evidence="6">
    <location>
        <begin position="117"/>
        <end position="136"/>
    </location>
</feature>
<evidence type="ECO:0000256" key="3">
    <source>
        <dbReference type="ARBA" id="ARBA00022692"/>
    </source>
</evidence>
<dbReference type="Proteomes" id="UP000182660">
    <property type="component" value="Unassembled WGS sequence"/>
</dbReference>
<organism evidence="8 9">
    <name type="scientific">Moritella viscosa</name>
    <dbReference type="NCBI Taxonomy" id="80854"/>
    <lineage>
        <taxon>Bacteria</taxon>
        <taxon>Pseudomonadati</taxon>
        <taxon>Pseudomonadota</taxon>
        <taxon>Gammaproteobacteria</taxon>
        <taxon>Alteromonadales</taxon>
        <taxon>Moritellaceae</taxon>
        <taxon>Moritella</taxon>
    </lineage>
</organism>
<feature type="transmembrane region" description="Helical" evidence="6">
    <location>
        <begin position="5"/>
        <end position="22"/>
    </location>
</feature>
<dbReference type="InterPro" id="IPR050638">
    <property type="entry name" value="AA-Vitamin_Transporters"/>
</dbReference>
<keyword evidence="9" id="KW-1185">Reference proteome</keyword>
<feature type="domain" description="EamA" evidence="7">
    <location>
        <begin position="3"/>
        <end position="134"/>
    </location>
</feature>
<keyword evidence="4 6" id="KW-1133">Transmembrane helix</keyword>
<dbReference type="RefSeq" id="WP_075472236.1">
    <property type="nucleotide sequence ID" value="NZ_CAWQZC010000139.1"/>
</dbReference>
<evidence type="ECO:0000256" key="1">
    <source>
        <dbReference type="ARBA" id="ARBA00004141"/>
    </source>
</evidence>
<keyword evidence="5 6" id="KW-0472">Membrane</keyword>
<comment type="similarity">
    <text evidence="2">Belongs to the EamA transporter family.</text>
</comment>
<comment type="subcellular location">
    <subcellularLocation>
        <location evidence="1">Membrane</location>
        <topology evidence="1">Multi-pass membrane protein</topology>
    </subcellularLocation>
</comment>
<feature type="domain" description="EamA" evidence="7">
    <location>
        <begin position="149"/>
        <end position="283"/>
    </location>
</feature>
<dbReference type="EMBL" id="FPLJ01000052">
    <property type="protein sequence ID" value="SGY91964.1"/>
    <property type="molecule type" value="Genomic_DNA"/>
</dbReference>
<dbReference type="PANTHER" id="PTHR32322:SF2">
    <property type="entry name" value="EAMA DOMAIN-CONTAINING PROTEIN"/>
    <property type="match status" value="1"/>
</dbReference>
<evidence type="ECO:0000313" key="8">
    <source>
        <dbReference type="EMBL" id="SGY91964.1"/>
    </source>
</evidence>
<accession>A0ABY1HFR6</accession>
<dbReference type="InterPro" id="IPR037185">
    <property type="entry name" value="EmrE-like"/>
</dbReference>
<sequence>MSALLYVSMIFIWGFSWISIKWQHGDVPMEVSIFYRFAIAATVMFVVGKIWGKLQSVKRKDHAFLALQGVCLFCCNFIAFYSATLYIPSGLVAVFMASAPVFNAFHSKLFYKTQTNANFWLGAILGLAGISLLFAGDLLQTDWSQGTLYGLLFALLGTWCFSIGNMLSIRNTKNNVQPFTATSYAMVYGCVALLLIILVRGISFEFTITTQYIGSLLYLAIPASVLGFTFYLILVDRLGASNAAYILVITPVVALSVSAVFEDYYWTLYSTLGLVLVILGNVLTQRKKALLTRTKVQSLIMYR</sequence>
<evidence type="ECO:0000256" key="5">
    <source>
        <dbReference type="ARBA" id="ARBA00023136"/>
    </source>
</evidence>
<feature type="transmembrane region" description="Helical" evidence="6">
    <location>
        <begin position="242"/>
        <end position="261"/>
    </location>
</feature>
<dbReference type="Gene3D" id="1.10.3730.20">
    <property type="match status" value="1"/>
</dbReference>
<evidence type="ECO:0000313" key="9">
    <source>
        <dbReference type="Proteomes" id="UP000182660"/>
    </source>
</evidence>
<feature type="transmembrane region" description="Helical" evidence="6">
    <location>
        <begin position="181"/>
        <end position="203"/>
    </location>
</feature>
<keyword evidence="3 6" id="KW-0812">Transmembrane</keyword>
<dbReference type="GeneID" id="61296141"/>
<evidence type="ECO:0000256" key="6">
    <source>
        <dbReference type="SAM" id="Phobius"/>
    </source>
</evidence>
<dbReference type="InterPro" id="IPR000620">
    <property type="entry name" value="EamA_dom"/>
</dbReference>
<protein>
    <submittedName>
        <fullName evidence="8">Membrane protein, putative</fullName>
    </submittedName>
</protein>
<reference evidence="8 9" key="1">
    <citation type="submission" date="2016-11" db="EMBL/GenBank/DDBJ databases">
        <authorList>
            <person name="Klemetsen T."/>
        </authorList>
    </citation>
    <scope>NUCLEOTIDE SEQUENCE [LARGE SCALE GENOMIC DNA]</scope>
    <source>
        <strain evidence="8">MT 2528</strain>
    </source>
</reference>
<dbReference type="SUPFAM" id="SSF103481">
    <property type="entry name" value="Multidrug resistance efflux transporter EmrE"/>
    <property type="match status" value="2"/>
</dbReference>
<feature type="transmembrane region" description="Helical" evidence="6">
    <location>
        <begin position="148"/>
        <end position="169"/>
    </location>
</feature>
<dbReference type="PANTHER" id="PTHR32322">
    <property type="entry name" value="INNER MEMBRANE TRANSPORTER"/>
    <property type="match status" value="1"/>
</dbReference>
<evidence type="ECO:0000256" key="4">
    <source>
        <dbReference type="ARBA" id="ARBA00022989"/>
    </source>
</evidence>
<name>A0ABY1HFR6_9GAMM</name>
<feature type="transmembrane region" description="Helical" evidence="6">
    <location>
        <begin position="267"/>
        <end position="284"/>
    </location>
</feature>
<comment type="caution">
    <text evidence="8">The sequence shown here is derived from an EMBL/GenBank/DDBJ whole genome shotgun (WGS) entry which is preliminary data.</text>
</comment>
<gene>
    <name evidence="8" type="ORF">MT2528_2284</name>
</gene>
<feature type="transmembrane region" description="Helical" evidence="6">
    <location>
        <begin position="34"/>
        <end position="51"/>
    </location>
</feature>
<evidence type="ECO:0000256" key="2">
    <source>
        <dbReference type="ARBA" id="ARBA00007362"/>
    </source>
</evidence>
<dbReference type="Pfam" id="PF00892">
    <property type="entry name" value="EamA"/>
    <property type="match status" value="2"/>
</dbReference>
<feature type="transmembrane region" description="Helical" evidence="6">
    <location>
        <begin position="215"/>
        <end position="235"/>
    </location>
</feature>